<dbReference type="AlphaFoldDB" id="A0AAE1KY95"/>
<proteinExistence type="predicted"/>
<comment type="caution">
    <text evidence="1">The sequence shown here is derived from an EMBL/GenBank/DDBJ whole genome shotgun (WGS) entry which is preliminary data.</text>
</comment>
<dbReference type="EMBL" id="JAWQEG010000579">
    <property type="protein sequence ID" value="KAK3888202.1"/>
    <property type="molecule type" value="Genomic_DNA"/>
</dbReference>
<evidence type="ECO:0000313" key="2">
    <source>
        <dbReference type="Proteomes" id="UP001286313"/>
    </source>
</evidence>
<keyword evidence="2" id="KW-1185">Reference proteome</keyword>
<accession>A0AAE1KY95</accession>
<evidence type="ECO:0000313" key="1">
    <source>
        <dbReference type="EMBL" id="KAK3888202.1"/>
    </source>
</evidence>
<name>A0AAE1KY95_PETCI</name>
<protein>
    <submittedName>
        <fullName evidence="1">Uncharacterized protein</fullName>
    </submittedName>
</protein>
<sequence>MAIRSFETSCLQHDTGRNNGRHHEYTAAVQVVFAKEVYSTCGDHVLCSCVDQDVSALAPCSHEKADTRILLHAMDAVEKDYRQNMLRTVDTDVVVLAVSTVVLLENTDTSQLIRSTHLWVQRRHMLFLCFTPSPVVTRSHRLLGKAKKTALNSWKSFNAVTEVFARLVT</sequence>
<dbReference type="Proteomes" id="UP001286313">
    <property type="component" value="Unassembled WGS sequence"/>
</dbReference>
<gene>
    <name evidence="1" type="ORF">Pcinc_007733</name>
</gene>
<reference evidence="1" key="1">
    <citation type="submission" date="2023-10" db="EMBL/GenBank/DDBJ databases">
        <title>Genome assemblies of two species of porcelain crab, Petrolisthes cinctipes and Petrolisthes manimaculis (Anomura: Porcellanidae).</title>
        <authorList>
            <person name="Angst P."/>
        </authorList>
    </citation>
    <scope>NUCLEOTIDE SEQUENCE</scope>
    <source>
        <strain evidence="1">PB745_01</strain>
        <tissue evidence="1">Gill</tissue>
    </source>
</reference>
<organism evidence="1 2">
    <name type="scientific">Petrolisthes cinctipes</name>
    <name type="common">Flat porcelain crab</name>
    <dbReference type="NCBI Taxonomy" id="88211"/>
    <lineage>
        <taxon>Eukaryota</taxon>
        <taxon>Metazoa</taxon>
        <taxon>Ecdysozoa</taxon>
        <taxon>Arthropoda</taxon>
        <taxon>Crustacea</taxon>
        <taxon>Multicrustacea</taxon>
        <taxon>Malacostraca</taxon>
        <taxon>Eumalacostraca</taxon>
        <taxon>Eucarida</taxon>
        <taxon>Decapoda</taxon>
        <taxon>Pleocyemata</taxon>
        <taxon>Anomura</taxon>
        <taxon>Galatheoidea</taxon>
        <taxon>Porcellanidae</taxon>
        <taxon>Petrolisthes</taxon>
    </lineage>
</organism>